<comment type="caution">
    <text evidence="1">The sequence shown here is derived from an EMBL/GenBank/DDBJ whole genome shotgun (WGS) entry which is preliminary data.</text>
</comment>
<evidence type="ECO:0000313" key="2">
    <source>
        <dbReference type="Proteomes" id="UP000076154"/>
    </source>
</evidence>
<accession>A0A369JDZ5</accession>
<organism evidence="1 2">
    <name type="scientific">Hypsizygus marmoreus</name>
    <name type="common">White beech mushroom</name>
    <name type="synonym">Agaricus marmoreus</name>
    <dbReference type="NCBI Taxonomy" id="39966"/>
    <lineage>
        <taxon>Eukaryota</taxon>
        <taxon>Fungi</taxon>
        <taxon>Dikarya</taxon>
        <taxon>Basidiomycota</taxon>
        <taxon>Agaricomycotina</taxon>
        <taxon>Agaricomycetes</taxon>
        <taxon>Agaricomycetidae</taxon>
        <taxon>Agaricales</taxon>
        <taxon>Tricholomatineae</taxon>
        <taxon>Lyophyllaceae</taxon>
        <taxon>Hypsizygus</taxon>
    </lineage>
</organism>
<dbReference type="EMBL" id="LUEZ02000079">
    <property type="protein sequence ID" value="RDB19552.1"/>
    <property type="molecule type" value="Genomic_DNA"/>
</dbReference>
<name>A0A369JDZ5_HYPMA</name>
<proteinExistence type="predicted"/>
<gene>
    <name evidence="1" type="ORF">Hypma_013354</name>
</gene>
<dbReference type="OrthoDB" id="3269456at2759"/>
<dbReference type="InParanoid" id="A0A369JDZ5"/>
<evidence type="ECO:0000313" key="1">
    <source>
        <dbReference type="EMBL" id="RDB19552.1"/>
    </source>
</evidence>
<dbReference type="AlphaFoldDB" id="A0A369JDZ5"/>
<sequence>MDKHYAREDARIRLESIVKERVEKSPKFVQLSRFITVNIHYYCEVLQETDSTQESDDAQTASTMDDGDDIIEEQVLRMQGVICEQTMPPITRQDRIDDRQRRYIRQAITLTALGTQFLKPLERYGSRVPAVFDDHPAINMENRYLTDRHDKGTQESIPFKSNVDPDGILARAMGREMTIKRYKNIDPIKLKIGDIVEAQVSFVAVLLKGKRFKMLVVLRAVTLLDCQSTTNAMRARANT</sequence>
<dbReference type="Proteomes" id="UP000076154">
    <property type="component" value="Unassembled WGS sequence"/>
</dbReference>
<reference evidence="1" key="1">
    <citation type="submission" date="2018-04" db="EMBL/GenBank/DDBJ databases">
        <title>Whole genome sequencing of Hypsizygus marmoreus.</title>
        <authorList>
            <person name="Choi I.-G."/>
            <person name="Min B."/>
            <person name="Kim J.-G."/>
            <person name="Kim S."/>
            <person name="Oh Y.-L."/>
            <person name="Kong W.-S."/>
            <person name="Park H."/>
            <person name="Jeong J."/>
            <person name="Song E.-S."/>
        </authorList>
    </citation>
    <scope>NUCLEOTIDE SEQUENCE [LARGE SCALE GENOMIC DNA]</scope>
    <source>
        <strain evidence="1">51987-8</strain>
    </source>
</reference>
<keyword evidence="2" id="KW-1185">Reference proteome</keyword>
<protein>
    <submittedName>
        <fullName evidence="1">Uncharacterized protein</fullName>
    </submittedName>
</protein>